<dbReference type="Pfam" id="PF03987">
    <property type="entry name" value="Autophagy_act_C"/>
    <property type="match status" value="1"/>
</dbReference>
<feature type="compositionally biased region" description="Polar residues" evidence="7">
    <location>
        <begin position="23"/>
        <end position="32"/>
    </location>
</feature>
<evidence type="ECO:0000256" key="5">
    <source>
        <dbReference type="ARBA" id="ARBA00023006"/>
    </source>
</evidence>
<feature type="compositionally biased region" description="Acidic residues" evidence="7">
    <location>
        <begin position="11"/>
        <end position="22"/>
    </location>
</feature>
<name>A0A1I8A2W7_9BILA</name>
<dbReference type="Gene3D" id="3.30.1460.50">
    <property type="match status" value="1"/>
</dbReference>
<evidence type="ECO:0000256" key="7">
    <source>
        <dbReference type="SAM" id="MobiDB-lite"/>
    </source>
</evidence>
<evidence type="ECO:0000256" key="2">
    <source>
        <dbReference type="ARBA" id="ARBA00021099"/>
    </source>
</evidence>
<protein>
    <recommendedName>
        <fullName evidence="2">Ubiquitin-like-conjugating enzyme ATG10</fullName>
    </recommendedName>
    <alternativeName>
        <fullName evidence="6">Autophagy-related protein 10</fullName>
    </alternativeName>
</protein>
<dbReference type="AlphaFoldDB" id="A0A1I8A2W7"/>
<evidence type="ECO:0000313" key="9">
    <source>
        <dbReference type="WBParaSite" id="L893_g32145.t1"/>
    </source>
</evidence>
<dbReference type="WBParaSite" id="L893_g32145.t1">
    <property type="protein sequence ID" value="L893_g32145.t1"/>
    <property type="gene ID" value="L893_g32145"/>
</dbReference>
<keyword evidence="4" id="KW-0833">Ubl conjugation pathway</keyword>
<keyword evidence="8" id="KW-1185">Reference proteome</keyword>
<sequence length="203" mass="22732">MTSTFAVEGIDPVEDTNSEDSECSQAPSTSEAPATPISKEQFLDNIKKISQVTCRSFDAGEHWIVESIYGTSHLTNTSLLQNSKTGASVERSISMTFSETYQVPVFWFSYKVEGSTTMLYLEDLEKELDCAALKWNSAVKEGMHTSLLEHPITGQFMYQCHPCETDKLMVFAKGSKNYVVSWMSYMCSQFAIPFDYELGSLVV</sequence>
<dbReference type="GO" id="GO:0000422">
    <property type="term" value="P:autophagy of mitochondrion"/>
    <property type="evidence" value="ECO:0007669"/>
    <property type="project" value="TreeGrafter"/>
</dbReference>
<evidence type="ECO:0000256" key="6">
    <source>
        <dbReference type="ARBA" id="ARBA00029833"/>
    </source>
</evidence>
<evidence type="ECO:0000256" key="3">
    <source>
        <dbReference type="ARBA" id="ARBA00022679"/>
    </source>
</evidence>
<organism evidence="8 9">
    <name type="scientific">Steinernema glaseri</name>
    <dbReference type="NCBI Taxonomy" id="37863"/>
    <lineage>
        <taxon>Eukaryota</taxon>
        <taxon>Metazoa</taxon>
        <taxon>Ecdysozoa</taxon>
        <taxon>Nematoda</taxon>
        <taxon>Chromadorea</taxon>
        <taxon>Rhabditida</taxon>
        <taxon>Tylenchina</taxon>
        <taxon>Panagrolaimomorpha</taxon>
        <taxon>Strongyloidoidea</taxon>
        <taxon>Steinernematidae</taxon>
        <taxon>Steinernema</taxon>
    </lineage>
</organism>
<evidence type="ECO:0000313" key="8">
    <source>
        <dbReference type="Proteomes" id="UP000095287"/>
    </source>
</evidence>
<reference evidence="9" key="1">
    <citation type="submission" date="2016-11" db="UniProtKB">
        <authorList>
            <consortium name="WormBaseParasite"/>
        </authorList>
    </citation>
    <scope>IDENTIFICATION</scope>
</reference>
<dbReference type="GO" id="GO:0032446">
    <property type="term" value="P:protein modification by small protein conjugation"/>
    <property type="evidence" value="ECO:0007669"/>
    <property type="project" value="TreeGrafter"/>
</dbReference>
<keyword evidence="3" id="KW-0808">Transferase</keyword>
<dbReference type="PANTHER" id="PTHR14957">
    <property type="entry name" value="UBIQUITIN-LIKE-CONJUGATING ENZYME ATG10"/>
    <property type="match status" value="1"/>
</dbReference>
<dbReference type="InterPro" id="IPR007135">
    <property type="entry name" value="Atg3/Atg10"/>
</dbReference>
<evidence type="ECO:0000256" key="4">
    <source>
        <dbReference type="ARBA" id="ARBA00022786"/>
    </source>
</evidence>
<dbReference type="GO" id="GO:0000045">
    <property type="term" value="P:autophagosome assembly"/>
    <property type="evidence" value="ECO:0007669"/>
    <property type="project" value="TreeGrafter"/>
</dbReference>
<evidence type="ECO:0000256" key="1">
    <source>
        <dbReference type="ARBA" id="ARBA00005696"/>
    </source>
</evidence>
<dbReference type="Proteomes" id="UP000095287">
    <property type="component" value="Unplaced"/>
</dbReference>
<dbReference type="GO" id="GO:0005829">
    <property type="term" value="C:cytosol"/>
    <property type="evidence" value="ECO:0007669"/>
    <property type="project" value="TreeGrafter"/>
</dbReference>
<dbReference type="PANTHER" id="PTHR14957:SF1">
    <property type="entry name" value="UBIQUITIN-LIKE-CONJUGATING ENZYME ATG10"/>
    <property type="match status" value="1"/>
</dbReference>
<dbReference type="GO" id="GO:0061651">
    <property type="term" value="F:Atg12 conjugating enzyme activity"/>
    <property type="evidence" value="ECO:0007669"/>
    <property type="project" value="TreeGrafter"/>
</dbReference>
<proteinExistence type="inferred from homology"/>
<accession>A0A1I8A2W7</accession>
<keyword evidence="5" id="KW-0072">Autophagy</keyword>
<comment type="similarity">
    <text evidence="1">Belongs to the ATG10 family.</text>
</comment>
<feature type="region of interest" description="Disordered" evidence="7">
    <location>
        <begin position="1"/>
        <end position="36"/>
    </location>
</feature>